<keyword evidence="2" id="KW-1185">Reference proteome</keyword>
<organism evidence="1 2">
    <name type="scientific">Gossypium australe</name>
    <dbReference type="NCBI Taxonomy" id="47621"/>
    <lineage>
        <taxon>Eukaryota</taxon>
        <taxon>Viridiplantae</taxon>
        <taxon>Streptophyta</taxon>
        <taxon>Embryophyta</taxon>
        <taxon>Tracheophyta</taxon>
        <taxon>Spermatophyta</taxon>
        <taxon>Magnoliopsida</taxon>
        <taxon>eudicotyledons</taxon>
        <taxon>Gunneridae</taxon>
        <taxon>Pentapetalae</taxon>
        <taxon>rosids</taxon>
        <taxon>malvids</taxon>
        <taxon>Malvales</taxon>
        <taxon>Malvaceae</taxon>
        <taxon>Malvoideae</taxon>
        <taxon>Gossypium</taxon>
    </lineage>
</organism>
<sequence>MQNPTEKHLQAVKHILHYLKGTASLRLFFKKEGSLELFGFTDTDYVGDIEDRKNTSSYVFRLGSILLFSTIEAKFVAASSSPCQATWLGKILEQLQFINSAIKLSKNPVIHKRNKHKNVKYHFSRDFTKDGMIDLVFCTSEDQVVDLFTKSLKIFDISEVKETPWSLFDGCLVIKETLFLQL</sequence>
<dbReference type="PANTHER" id="PTHR11439">
    <property type="entry name" value="GAG-POL-RELATED RETROTRANSPOSON"/>
    <property type="match status" value="1"/>
</dbReference>
<gene>
    <name evidence="1" type="ORF">EPI10_023064</name>
</gene>
<protein>
    <submittedName>
        <fullName evidence="1">Retrovirus-related Pol polyprotein from transposon TNT 1-94</fullName>
    </submittedName>
</protein>
<proteinExistence type="predicted"/>
<dbReference type="EMBL" id="SMMG02000005">
    <property type="protein sequence ID" value="KAA3472593.1"/>
    <property type="molecule type" value="Genomic_DNA"/>
</dbReference>
<evidence type="ECO:0000313" key="1">
    <source>
        <dbReference type="EMBL" id="KAA3472593.1"/>
    </source>
</evidence>
<evidence type="ECO:0000313" key="2">
    <source>
        <dbReference type="Proteomes" id="UP000325315"/>
    </source>
</evidence>
<accession>A0A5B6VU16</accession>
<dbReference type="Proteomes" id="UP000325315">
    <property type="component" value="Unassembled WGS sequence"/>
</dbReference>
<dbReference type="CDD" id="cd09272">
    <property type="entry name" value="RNase_HI_RT_Ty1"/>
    <property type="match status" value="1"/>
</dbReference>
<dbReference type="PANTHER" id="PTHR11439:SF517">
    <property type="entry name" value="CYSTEINE-RICH RLK (RECEPTOR-LIKE PROTEIN KINASE) 8"/>
    <property type="match status" value="1"/>
</dbReference>
<comment type="caution">
    <text evidence="1">The sequence shown here is derived from an EMBL/GenBank/DDBJ whole genome shotgun (WGS) entry which is preliminary data.</text>
</comment>
<dbReference type="OrthoDB" id="1721964at2759"/>
<dbReference type="AlphaFoldDB" id="A0A5B6VU16"/>
<reference evidence="2" key="1">
    <citation type="journal article" date="2019" name="Plant Biotechnol. J.">
        <title>Genome sequencing of the Australian wild diploid species Gossypium australe highlights disease resistance and delayed gland morphogenesis.</title>
        <authorList>
            <person name="Cai Y."/>
            <person name="Cai X."/>
            <person name="Wang Q."/>
            <person name="Wang P."/>
            <person name="Zhang Y."/>
            <person name="Cai C."/>
            <person name="Xu Y."/>
            <person name="Wang K."/>
            <person name="Zhou Z."/>
            <person name="Wang C."/>
            <person name="Geng S."/>
            <person name="Li B."/>
            <person name="Dong Q."/>
            <person name="Hou Y."/>
            <person name="Wang H."/>
            <person name="Ai P."/>
            <person name="Liu Z."/>
            <person name="Yi F."/>
            <person name="Sun M."/>
            <person name="An G."/>
            <person name="Cheng J."/>
            <person name="Zhang Y."/>
            <person name="Shi Q."/>
            <person name="Xie Y."/>
            <person name="Shi X."/>
            <person name="Chang Y."/>
            <person name="Huang F."/>
            <person name="Chen Y."/>
            <person name="Hong S."/>
            <person name="Mi L."/>
            <person name="Sun Q."/>
            <person name="Zhang L."/>
            <person name="Zhou B."/>
            <person name="Peng R."/>
            <person name="Zhang X."/>
            <person name="Liu F."/>
        </authorList>
    </citation>
    <scope>NUCLEOTIDE SEQUENCE [LARGE SCALE GENOMIC DNA]</scope>
    <source>
        <strain evidence="2">cv. PA1801</strain>
    </source>
</reference>
<name>A0A5B6VU16_9ROSI</name>